<keyword evidence="3" id="KW-1185">Reference proteome</keyword>
<organism evidence="2 3">
    <name type="scientific">Polypedilum vanderplanki</name>
    <name type="common">Sleeping chironomid midge</name>
    <dbReference type="NCBI Taxonomy" id="319348"/>
    <lineage>
        <taxon>Eukaryota</taxon>
        <taxon>Metazoa</taxon>
        <taxon>Ecdysozoa</taxon>
        <taxon>Arthropoda</taxon>
        <taxon>Hexapoda</taxon>
        <taxon>Insecta</taxon>
        <taxon>Pterygota</taxon>
        <taxon>Neoptera</taxon>
        <taxon>Endopterygota</taxon>
        <taxon>Diptera</taxon>
        <taxon>Nematocera</taxon>
        <taxon>Chironomoidea</taxon>
        <taxon>Chironomidae</taxon>
        <taxon>Chironominae</taxon>
        <taxon>Polypedilum</taxon>
        <taxon>Polypedilum</taxon>
    </lineage>
</organism>
<evidence type="ECO:0000313" key="2">
    <source>
        <dbReference type="EMBL" id="KAG5684161.1"/>
    </source>
</evidence>
<evidence type="ECO:0000313" key="3">
    <source>
        <dbReference type="Proteomes" id="UP001107558"/>
    </source>
</evidence>
<dbReference type="OrthoDB" id="108778at2759"/>
<accession>A0A9J6CPL1</accession>
<dbReference type="AlphaFoldDB" id="A0A9J6CPL1"/>
<feature type="region of interest" description="Disordered" evidence="1">
    <location>
        <begin position="58"/>
        <end position="81"/>
    </location>
</feature>
<sequence>MNNFEISSYLINYDMNKNTGTCKSCKKNVQWAKDRLAAHKRSSCSSAIEEEKRFFSKQRSESSIQSNQQISNSVETSAITEESQNKIDIKLANFFFRTGISLRIVELEDFKELVKETESFL</sequence>
<gene>
    <name evidence="2" type="ORF">PVAND_013402</name>
</gene>
<protein>
    <submittedName>
        <fullName evidence="2">Uncharacterized protein</fullName>
    </submittedName>
</protein>
<dbReference type="Proteomes" id="UP001107558">
    <property type="component" value="Chromosome 1"/>
</dbReference>
<reference evidence="2" key="1">
    <citation type="submission" date="2021-03" db="EMBL/GenBank/DDBJ databases">
        <title>Chromosome level genome of the anhydrobiotic midge Polypedilum vanderplanki.</title>
        <authorList>
            <person name="Yoshida Y."/>
            <person name="Kikawada T."/>
            <person name="Gusev O."/>
        </authorList>
    </citation>
    <scope>NUCLEOTIDE SEQUENCE</scope>
    <source>
        <strain evidence="2">NIAS01</strain>
        <tissue evidence="2">Whole body or cell culture</tissue>
    </source>
</reference>
<feature type="compositionally biased region" description="Low complexity" evidence="1">
    <location>
        <begin position="62"/>
        <end position="73"/>
    </location>
</feature>
<evidence type="ECO:0000256" key="1">
    <source>
        <dbReference type="SAM" id="MobiDB-lite"/>
    </source>
</evidence>
<proteinExistence type="predicted"/>
<dbReference type="EMBL" id="JADBJN010000001">
    <property type="protein sequence ID" value="KAG5684161.1"/>
    <property type="molecule type" value="Genomic_DNA"/>
</dbReference>
<name>A0A9J6CPL1_POLVA</name>
<comment type="caution">
    <text evidence="2">The sequence shown here is derived from an EMBL/GenBank/DDBJ whole genome shotgun (WGS) entry which is preliminary data.</text>
</comment>